<keyword evidence="9" id="KW-0460">Magnesium</keyword>
<evidence type="ECO:0000256" key="8">
    <source>
        <dbReference type="ARBA" id="ARBA00022840"/>
    </source>
</evidence>
<evidence type="ECO:0000313" key="13">
    <source>
        <dbReference type="EMBL" id="QEW08160.1"/>
    </source>
</evidence>
<keyword evidence="4" id="KW-0808">Transferase</keyword>
<comment type="similarity">
    <text evidence="1">Belongs to the protein kinase superfamily. RIO-type Ser/Thr kinase family.</text>
</comment>
<dbReference type="SMART" id="SM00090">
    <property type="entry name" value="RIO"/>
    <property type="match status" value="1"/>
</dbReference>
<evidence type="ECO:0000256" key="9">
    <source>
        <dbReference type="ARBA" id="ARBA00022842"/>
    </source>
</evidence>
<dbReference type="Gene3D" id="1.10.510.10">
    <property type="entry name" value="Transferase(Phosphotransferase) domain 1"/>
    <property type="match status" value="1"/>
</dbReference>
<dbReference type="PANTHER" id="PTHR45723">
    <property type="entry name" value="SERINE/THREONINE-PROTEIN KINASE RIO1"/>
    <property type="match status" value="1"/>
</dbReference>
<reference evidence="13 14" key="1">
    <citation type="submission" date="2019-09" db="EMBL/GenBank/DDBJ databases">
        <title>Nitrincola iocasae sp. nov., a bacterium isolated from the sediment collected at a cold seep field in South China Sea.</title>
        <authorList>
            <person name="Zhang H."/>
            <person name="Wang H."/>
            <person name="Li C."/>
        </authorList>
    </citation>
    <scope>NUCLEOTIDE SEQUENCE [LARGE SCALE GENOMIC DNA]</scope>
    <source>
        <strain evidence="13 14">KXZD1103</strain>
    </source>
</reference>
<evidence type="ECO:0000256" key="5">
    <source>
        <dbReference type="ARBA" id="ARBA00022723"/>
    </source>
</evidence>
<comment type="catalytic activity">
    <reaction evidence="11">
        <text>L-seryl-[protein] + ATP = O-phospho-L-seryl-[protein] + ADP + H(+)</text>
        <dbReference type="Rhea" id="RHEA:17989"/>
        <dbReference type="Rhea" id="RHEA-COMP:9863"/>
        <dbReference type="Rhea" id="RHEA-COMP:11604"/>
        <dbReference type="ChEBI" id="CHEBI:15378"/>
        <dbReference type="ChEBI" id="CHEBI:29999"/>
        <dbReference type="ChEBI" id="CHEBI:30616"/>
        <dbReference type="ChEBI" id="CHEBI:83421"/>
        <dbReference type="ChEBI" id="CHEBI:456216"/>
        <dbReference type="EC" id="2.7.11.1"/>
    </reaction>
</comment>
<dbReference type="GO" id="GO:0005524">
    <property type="term" value="F:ATP binding"/>
    <property type="evidence" value="ECO:0007669"/>
    <property type="project" value="UniProtKB-KW"/>
</dbReference>
<evidence type="ECO:0000256" key="11">
    <source>
        <dbReference type="ARBA" id="ARBA00048679"/>
    </source>
</evidence>
<dbReference type="RefSeq" id="WP_151058302.1">
    <property type="nucleotide sequence ID" value="NZ_CP044222.1"/>
</dbReference>
<dbReference type="KEGG" id="nik:F5I99_17595"/>
<protein>
    <recommendedName>
        <fullName evidence="2">non-specific serine/threonine protein kinase</fullName>
        <ecNumber evidence="2">2.7.11.1</ecNumber>
    </recommendedName>
</protein>
<dbReference type="AlphaFoldDB" id="A0A5J6LHJ4"/>
<dbReference type="InterPro" id="IPR018935">
    <property type="entry name" value="RIO_kinase_CS"/>
</dbReference>
<evidence type="ECO:0000256" key="6">
    <source>
        <dbReference type="ARBA" id="ARBA00022741"/>
    </source>
</evidence>
<evidence type="ECO:0000256" key="2">
    <source>
        <dbReference type="ARBA" id="ARBA00012513"/>
    </source>
</evidence>
<dbReference type="SUPFAM" id="SSF56112">
    <property type="entry name" value="Protein kinase-like (PK-like)"/>
    <property type="match status" value="1"/>
</dbReference>
<evidence type="ECO:0000313" key="14">
    <source>
        <dbReference type="Proteomes" id="UP000325606"/>
    </source>
</evidence>
<dbReference type="Pfam" id="PF01163">
    <property type="entry name" value="RIO1"/>
    <property type="match status" value="1"/>
</dbReference>
<evidence type="ECO:0000256" key="10">
    <source>
        <dbReference type="ARBA" id="ARBA00047899"/>
    </source>
</evidence>
<dbReference type="Gene3D" id="3.30.200.20">
    <property type="entry name" value="Phosphorylase Kinase, domain 1"/>
    <property type="match status" value="1"/>
</dbReference>
<dbReference type="NCBIfam" id="NF041645">
    <property type="entry name" value="prot_kin_PA4780"/>
    <property type="match status" value="1"/>
</dbReference>
<evidence type="ECO:0000256" key="3">
    <source>
        <dbReference type="ARBA" id="ARBA00022527"/>
    </source>
</evidence>
<accession>A0A5J6LHJ4</accession>
<dbReference type="InterPro" id="IPR018934">
    <property type="entry name" value="RIO_dom"/>
</dbReference>
<dbReference type="InterPro" id="IPR051272">
    <property type="entry name" value="RIO-type_Ser/Thr_kinase"/>
</dbReference>
<feature type="domain" description="RIO kinase" evidence="12">
    <location>
        <begin position="5"/>
        <end position="234"/>
    </location>
</feature>
<evidence type="ECO:0000256" key="7">
    <source>
        <dbReference type="ARBA" id="ARBA00022777"/>
    </source>
</evidence>
<dbReference type="EMBL" id="CP044222">
    <property type="protein sequence ID" value="QEW08160.1"/>
    <property type="molecule type" value="Genomic_DNA"/>
</dbReference>
<keyword evidence="8" id="KW-0067">ATP-binding</keyword>
<keyword evidence="7 13" id="KW-0418">Kinase</keyword>
<keyword evidence="3" id="KW-0723">Serine/threonine-protein kinase</keyword>
<dbReference type="InterPro" id="IPR011009">
    <property type="entry name" value="Kinase-like_dom_sf"/>
</dbReference>
<keyword evidence="14" id="KW-1185">Reference proteome</keyword>
<proteinExistence type="inferred from homology"/>
<dbReference type="EC" id="2.7.11.1" evidence="2"/>
<comment type="catalytic activity">
    <reaction evidence="10">
        <text>L-threonyl-[protein] + ATP = O-phospho-L-threonyl-[protein] + ADP + H(+)</text>
        <dbReference type="Rhea" id="RHEA:46608"/>
        <dbReference type="Rhea" id="RHEA-COMP:11060"/>
        <dbReference type="Rhea" id="RHEA-COMP:11605"/>
        <dbReference type="ChEBI" id="CHEBI:15378"/>
        <dbReference type="ChEBI" id="CHEBI:30013"/>
        <dbReference type="ChEBI" id="CHEBI:30616"/>
        <dbReference type="ChEBI" id="CHEBI:61977"/>
        <dbReference type="ChEBI" id="CHEBI:456216"/>
        <dbReference type="EC" id="2.7.11.1"/>
    </reaction>
</comment>
<sequence length="285" mass="31892">MRVPKRLQPLVEDGMIDEVISQLMSGKEADVYVVRCGDDVRCAKVFKEASQRSFKQAVQYQEGRKVRNTRRARAMSKKTQYGQKEQENAWLNAEVDALYQLAAAGVRVPQPHGFIDGVLLMELITDVEGYVAPRLDDVTLSAEEAITWHRQVIEEVVRMLCAGLVHGDLSEFNVLLDAQGPVIIDLPQAVNAAGNNSAGMMLERDVNTMRAYFGRFAPELLKTEFAREMWSLYEAGELQADTQLTGTYAYSDTNADVGELMAVIDAASEEESERLERLRAEHSDD</sequence>
<gene>
    <name evidence="13" type="ORF">F5I99_17595</name>
</gene>
<dbReference type="Proteomes" id="UP000325606">
    <property type="component" value="Chromosome"/>
</dbReference>
<name>A0A5J6LHJ4_9GAMM</name>
<keyword evidence="6" id="KW-0547">Nucleotide-binding</keyword>
<dbReference type="InterPro" id="IPR000687">
    <property type="entry name" value="RIO_kinase"/>
</dbReference>
<dbReference type="InterPro" id="IPR048148">
    <property type="entry name" value="Prot_kin_PA4780"/>
</dbReference>
<evidence type="ECO:0000256" key="1">
    <source>
        <dbReference type="ARBA" id="ARBA00009196"/>
    </source>
</evidence>
<dbReference type="GO" id="GO:0046872">
    <property type="term" value="F:metal ion binding"/>
    <property type="evidence" value="ECO:0007669"/>
    <property type="project" value="UniProtKB-KW"/>
</dbReference>
<evidence type="ECO:0000256" key="4">
    <source>
        <dbReference type="ARBA" id="ARBA00022679"/>
    </source>
</evidence>
<organism evidence="13 14">
    <name type="scientific">Nitrincola iocasae</name>
    <dbReference type="NCBI Taxonomy" id="2614693"/>
    <lineage>
        <taxon>Bacteria</taxon>
        <taxon>Pseudomonadati</taxon>
        <taxon>Pseudomonadota</taxon>
        <taxon>Gammaproteobacteria</taxon>
        <taxon>Oceanospirillales</taxon>
        <taxon>Oceanospirillaceae</taxon>
        <taxon>Nitrincola</taxon>
    </lineage>
</organism>
<keyword evidence="5" id="KW-0479">Metal-binding</keyword>
<evidence type="ECO:0000259" key="12">
    <source>
        <dbReference type="SMART" id="SM00090"/>
    </source>
</evidence>
<dbReference type="PROSITE" id="PS01245">
    <property type="entry name" value="RIO1"/>
    <property type="match status" value="1"/>
</dbReference>
<dbReference type="GO" id="GO:0004674">
    <property type="term" value="F:protein serine/threonine kinase activity"/>
    <property type="evidence" value="ECO:0007669"/>
    <property type="project" value="UniProtKB-KW"/>
</dbReference>